<organism evidence="8 9">
    <name type="scientific">Canna indica</name>
    <name type="common">Indian-shot</name>
    <dbReference type="NCBI Taxonomy" id="4628"/>
    <lineage>
        <taxon>Eukaryota</taxon>
        <taxon>Viridiplantae</taxon>
        <taxon>Streptophyta</taxon>
        <taxon>Embryophyta</taxon>
        <taxon>Tracheophyta</taxon>
        <taxon>Spermatophyta</taxon>
        <taxon>Magnoliopsida</taxon>
        <taxon>Liliopsida</taxon>
        <taxon>Zingiberales</taxon>
        <taxon>Cannaceae</taxon>
        <taxon>Canna</taxon>
    </lineage>
</organism>
<evidence type="ECO:0000256" key="1">
    <source>
        <dbReference type="ARBA" id="ARBA00005510"/>
    </source>
</evidence>
<dbReference type="EMBL" id="CP136890">
    <property type="protein sequence ID" value="WOK94948.1"/>
    <property type="molecule type" value="Genomic_DNA"/>
</dbReference>
<comment type="subcellular location">
    <subcellularLocation>
        <location evidence="5">Nucleus</location>
    </subcellularLocation>
</comment>
<dbReference type="GO" id="GO:0005634">
    <property type="term" value="C:nucleus"/>
    <property type="evidence" value="ECO:0007669"/>
    <property type="project" value="UniProtKB-SubCell"/>
</dbReference>
<keyword evidence="6" id="KW-0175">Coiled coil</keyword>
<protein>
    <recommendedName>
        <fullName evidence="5">Transcription factor</fullName>
        <shortName evidence="5">bHLH transcription factor</shortName>
    </recommendedName>
    <alternativeName>
        <fullName evidence="5">Basic helix-loop-helix protein</fullName>
    </alternativeName>
</protein>
<evidence type="ECO:0000256" key="3">
    <source>
        <dbReference type="ARBA" id="ARBA00023163"/>
    </source>
</evidence>
<evidence type="ECO:0000256" key="4">
    <source>
        <dbReference type="ARBA" id="ARBA00023242"/>
    </source>
</evidence>
<dbReference type="GO" id="GO:0046983">
    <property type="term" value="F:protein dimerization activity"/>
    <property type="evidence" value="ECO:0007669"/>
    <property type="project" value="InterPro"/>
</dbReference>
<proteinExistence type="inferred from homology"/>
<dbReference type="Pfam" id="PF00010">
    <property type="entry name" value="HLH"/>
    <property type="match status" value="1"/>
</dbReference>
<dbReference type="InterPro" id="IPR045084">
    <property type="entry name" value="AIB/MYC-like"/>
</dbReference>
<dbReference type="InterPro" id="IPR036638">
    <property type="entry name" value="HLH_DNA-bd_sf"/>
</dbReference>
<dbReference type="AlphaFoldDB" id="A0AAQ3JSW8"/>
<sequence>MHPPYMKLATHHVHSSVDMEAFQISSSSSDQSVATSFNPMHYLADNLQRCLRSVVEESRDNWTYAIFWKSTTAASGSGAVLSWGACYYRDCDEDKRKPSSSTAEQRHCTRALDIDALVSDGGDDREEVGLDEEISDAEWFCMVSMSQTFAPGVGLPGQVFLAGSPSWLAGAERMAAAPWERARQGWAAGLRTMACVPLGNGVLELGSTHEILQSAEMLSKAKAAFSYGGGRSTATSWASPSPPVVDLGLLDSCMVWISESPSLVSLSQFGKPLSCDLEENPSSIYAPHSLDFAIQLKAAPPAAATGGRSEALFLGKELPFKAKGPTSATVAVVKIEDGSDTNTSAEAREVTSSIIMDPAKRRKHRGRKAAPTGRSEPFDYVENERQRREKLNQRFYALRSVVPNISKMDKASLLSDAVAYITDLRSKVQSLESRNRALQVELGSLNAVNDSVTGGKTHAALNRRRKPAAVNSGGWSLGETEVEVKVQDREAMVRVQCDRRWHPAARLTAALQELDVEVCWANVSVMKDLMVQQATVKMSRRIYTREQLLEAVFAAVAEPPQYM</sequence>
<dbReference type="InterPro" id="IPR025610">
    <property type="entry name" value="MYC/MYB_N"/>
</dbReference>
<dbReference type="PANTHER" id="PTHR11514:SF43">
    <property type="entry name" value="TRANSCRIPTION FACTOR MYC2"/>
    <property type="match status" value="1"/>
</dbReference>
<keyword evidence="2 5" id="KW-0805">Transcription regulation</keyword>
<gene>
    <name evidence="8" type="ORF">Cni_G03653</name>
</gene>
<keyword evidence="9" id="KW-1185">Reference proteome</keyword>
<dbReference type="Proteomes" id="UP001327560">
    <property type="component" value="Chromosome 1"/>
</dbReference>
<dbReference type="GO" id="GO:0000976">
    <property type="term" value="F:transcription cis-regulatory region binding"/>
    <property type="evidence" value="ECO:0007669"/>
    <property type="project" value="TreeGrafter"/>
</dbReference>
<reference evidence="8 9" key="1">
    <citation type="submission" date="2023-10" db="EMBL/GenBank/DDBJ databases">
        <title>Chromosome-scale genome assembly provides insights into flower coloration mechanisms of Canna indica.</title>
        <authorList>
            <person name="Li C."/>
        </authorList>
    </citation>
    <scope>NUCLEOTIDE SEQUENCE [LARGE SCALE GENOMIC DNA]</scope>
    <source>
        <tissue evidence="8">Flower</tissue>
    </source>
</reference>
<dbReference type="PANTHER" id="PTHR11514">
    <property type="entry name" value="MYC"/>
    <property type="match status" value="1"/>
</dbReference>
<dbReference type="InterPro" id="IPR011598">
    <property type="entry name" value="bHLH_dom"/>
</dbReference>
<keyword evidence="3 5" id="KW-0804">Transcription</keyword>
<feature type="coiled-coil region" evidence="6">
    <location>
        <begin position="421"/>
        <end position="448"/>
    </location>
</feature>
<keyword evidence="4 5" id="KW-0539">Nucleus</keyword>
<dbReference type="PROSITE" id="PS50888">
    <property type="entry name" value="BHLH"/>
    <property type="match status" value="1"/>
</dbReference>
<dbReference type="SUPFAM" id="SSF47459">
    <property type="entry name" value="HLH, helix-loop-helix DNA-binding domain"/>
    <property type="match status" value="1"/>
</dbReference>
<accession>A0AAQ3JSW8</accession>
<comment type="similarity">
    <text evidence="1">Belongs to the bHLH protein family.</text>
</comment>
<evidence type="ECO:0000256" key="2">
    <source>
        <dbReference type="ARBA" id="ARBA00023015"/>
    </source>
</evidence>
<name>A0AAQ3JSW8_9LILI</name>
<evidence type="ECO:0000313" key="9">
    <source>
        <dbReference type="Proteomes" id="UP001327560"/>
    </source>
</evidence>
<dbReference type="Pfam" id="PF14215">
    <property type="entry name" value="bHLH-MYC_N"/>
    <property type="match status" value="1"/>
</dbReference>
<evidence type="ECO:0000259" key="7">
    <source>
        <dbReference type="PROSITE" id="PS50888"/>
    </source>
</evidence>
<evidence type="ECO:0000256" key="6">
    <source>
        <dbReference type="SAM" id="Coils"/>
    </source>
</evidence>
<evidence type="ECO:0000313" key="8">
    <source>
        <dbReference type="EMBL" id="WOK94948.1"/>
    </source>
</evidence>
<dbReference type="GO" id="GO:0003700">
    <property type="term" value="F:DNA-binding transcription factor activity"/>
    <property type="evidence" value="ECO:0007669"/>
    <property type="project" value="InterPro"/>
</dbReference>
<feature type="domain" description="BHLH" evidence="7">
    <location>
        <begin position="375"/>
        <end position="424"/>
    </location>
</feature>
<evidence type="ECO:0000256" key="5">
    <source>
        <dbReference type="RuleBase" id="RU369104"/>
    </source>
</evidence>
<dbReference type="SMART" id="SM00353">
    <property type="entry name" value="HLH"/>
    <property type="match status" value="1"/>
</dbReference>
<dbReference type="Gene3D" id="4.10.280.10">
    <property type="entry name" value="Helix-loop-helix DNA-binding domain"/>
    <property type="match status" value="1"/>
</dbReference>